<gene>
    <name evidence="6" type="ORF">HNQ59_002539</name>
</gene>
<dbReference type="Proteomes" id="UP000575898">
    <property type="component" value="Unassembled WGS sequence"/>
</dbReference>
<organism evidence="6 7">
    <name type="scientific">Chitinivorax tropicus</name>
    <dbReference type="NCBI Taxonomy" id="714531"/>
    <lineage>
        <taxon>Bacteria</taxon>
        <taxon>Pseudomonadati</taxon>
        <taxon>Pseudomonadota</taxon>
        <taxon>Betaproteobacteria</taxon>
        <taxon>Chitinivorax</taxon>
    </lineage>
</organism>
<sequence>MQMLSLPHSNLTVSRLCLGTMTWGEQNTEDEAHSQLDYAISRGINFIDAAEMYPVPARPETQGSTERYLGTWLKRQDRSKLVIATKVVGPSRGLEWVRGGETPRLDARQIRMAVEASLKRLQTEYIDLYQLHWPARYVPMFGQVGYDPTQQRPSPDIETQLAALATLIEEGKIRYIGVSNETPWGVCQFTRIADSLQLPRIVTIQNAYSLLNRTFEMGLAETCHHEQVGLLAYSPMAFGLLSGKYLDNPQATGRLNQFPQFGGRYQKPYVQEATAAYVKLAREHGLSPAQMALAFVTSRWFVASNIIGATNLNQLAENINSASLQLSDPVLSEIEAIHQRHPNPVH</sequence>
<evidence type="ECO:0000256" key="4">
    <source>
        <dbReference type="ARBA" id="ARBA00070119"/>
    </source>
</evidence>
<protein>
    <recommendedName>
        <fullName evidence="4">Protein tas</fullName>
    </recommendedName>
</protein>
<proteinExistence type="inferred from homology"/>
<evidence type="ECO:0000256" key="2">
    <source>
        <dbReference type="ARBA" id="ARBA00023002"/>
    </source>
</evidence>
<dbReference type="InterPro" id="IPR050523">
    <property type="entry name" value="AKR_Detox_Biosynth"/>
</dbReference>
<evidence type="ECO:0000256" key="3">
    <source>
        <dbReference type="ARBA" id="ARBA00038157"/>
    </source>
</evidence>
<evidence type="ECO:0000259" key="5">
    <source>
        <dbReference type="Pfam" id="PF00248"/>
    </source>
</evidence>
<keyword evidence="2" id="KW-0560">Oxidoreductase</keyword>
<dbReference type="PANTHER" id="PTHR43364">
    <property type="entry name" value="NADH-SPECIFIC METHYLGLYOXAL REDUCTASE-RELATED"/>
    <property type="match status" value="1"/>
</dbReference>
<dbReference type="AlphaFoldDB" id="A0A840MVP1"/>
<dbReference type="FunFam" id="3.20.20.100:FF:000005">
    <property type="entry name" value="NADP(H)-dependent aldo-keto reductase"/>
    <property type="match status" value="1"/>
</dbReference>
<dbReference type="Pfam" id="PF00248">
    <property type="entry name" value="Aldo_ket_red"/>
    <property type="match status" value="1"/>
</dbReference>
<evidence type="ECO:0000313" key="7">
    <source>
        <dbReference type="Proteomes" id="UP000575898"/>
    </source>
</evidence>
<accession>A0A840MVP1</accession>
<keyword evidence="7" id="KW-1185">Reference proteome</keyword>
<dbReference type="EMBL" id="JACHHY010000015">
    <property type="protein sequence ID" value="MBB5019241.1"/>
    <property type="molecule type" value="Genomic_DNA"/>
</dbReference>
<dbReference type="PANTHER" id="PTHR43364:SF4">
    <property type="entry name" value="NAD(P)-LINKED OXIDOREDUCTASE SUPERFAMILY PROTEIN"/>
    <property type="match status" value="1"/>
</dbReference>
<evidence type="ECO:0000256" key="1">
    <source>
        <dbReference type="ARBA" id="ARBA00022857"/>
    </source>
</evidence>
<feature type="domain" description="NADP-dependent oxidoreductase" evidence="5">
    <location>
        <begin position="15"/>
        <end position="337"/>
    </location>
</feature>
<evidence type="ECO:0000313" key="6">
    <source>
        <dbReference type="EMBL" id="MBB5019241.1"/>
    </source>
</evidence>
<comment type="similarity">
    <text evidence="3">Belongs to the aldo/keto reductase family. Aldo/keto reductase 2 subfamily.</text>
</comment>
<dbReference type="GO" id="GO:0016491">
    <property type="term" value="F:oxidoreductase activity"/>
    <property type="evidence" value="ECO:0007669"/>
    <property type="project" value="UniProtKB-KW"/>
</dbReference>
<dbReference type="RefSeq" id="WP_184039745.1">
    <property type="nucleotide sequence ID" value="NZ_JACHHY010000015.1"/>
</dbReference>
<dbReference type="SUPFAM" id="SSF51430">
    <property type="entry name" value="NAD(P)-linked oxidoreductase"/>
    <property type="match status" value="1"/>
</dbReference>
<dbReference type="Gene3D" id="3.20.20.100">
    <property type="entry name" value="NADP-dependent oxidoreductase domain"/>
    <property type="match status" value="1"/>
</dbReference>
<dbReference type="NCBIfam" id="NF007912">
    <property type="entry name" value="PRK10625.1"/>
    <property type="match status" value="1"/>
</dbReference>
<name>A0A840MVP1_9PROT</name>
<reference evidence="6 7" key="1">
    <citation type="submission" date="2020-08" db="EMBL/GenBank/DDBJ databases">
        <title>Genomic Encyclopedia of Type Strains, Phase IV (KMG-IV): sequencing the most valuable type-strain genomes for metagenomic binning, comparative biology and taxonomic classification.</title>
        <authorList>
            <person name="Goeker M."/>
        </authorList>
    </citation>
    <scope>NUCLEOTIDE SEQUENCE [LARGE SCALE GENOMIC DNA]</scope>
    <source>
        <strain evidence="6 7">DSM 27165</strain>
    </source>
</reference>
<keyword evidence="1" id="KW-0521">NADP</keyword>
<dbReference type="InterPro" id="IPR023210">
    <property type="entry name" value="NADP_OxRdtase_dom"/>
</dbReference>
<dbReference type="CDD" id="cd19094">
    <property type="entry name" value="AKR_Tas-like"/>
    <property type="match status" value="1"/>
</dbReference>
<dbReference type="InterPro" id="IPR036812">
    <property type="entry name" value="NAD(P)_OxRdtase_dom_sf"/>
</dbReference>
<comment type="caution">
    <text evidence="6">The sequence shown here is derived from an EMBL/GenBank/DDBJ whole genome shotgun (WGS) entry which is preliminary data.</text>
</comment>